<dbReference type="PANTHER" id="PTHR25465">
    <property type="entry name" value="B-BOX DOMAIN CONTAINING"/>
    <property type="match status" value="1"/>
</dbReference>
<reference evidence="6" key="1">
    <citation type="submission" date="2020-07" db="EMBL/GenBank/DDBJ databases">
        <title>Clarias magur genome sequencing, assembly and annotation.</title>
        <authorList>
            <person name="Kushwaha B."/>
            <person name="Kumar R."/>
            <person name="Das P."/>
            <person name="Joshi C.G."/>
            <person name="Kumar D."/>
            <person name="Nagpure N.S."/>
            <person name="Pandey M."/>
            <person name="Agarwal S."/>
            <person name="Srivastava S."/>
            <person name="Singh M."/>
            <person name="Sahoo L."/>
            <person name="Jayasankar P."/>
            <person name="Meher P.K."/>
            <person name="Koringa P.G."/>
            <person name="Iquebal M.A."/>
            <person name="Das S.P."/>
            <person name="Bit A."/>
            <person name="Patnaik S."/>
            <person name="Patel N."/>
            <person name="Shah T.M."/>
            <person name="Hinsu A."/>
            <person name="Jena J.K."/>
        </authorList>
    </citation>
    <scope>NUCLEOTIDE SEQUENCE</scope>
    <source>
        <strain evidence="6">CIFAMagur01</strain>
        <tissue evidence="6">Testis</tissue>
    </source>
</reference>
<dbReference type="InterPro" id="IPR058030">
    <property type="entry name" value="TRIM8/14/16/25/29/45/65_CC"/>
</dbReference>
<keyword evidence="1" id="KW-0479">Metal-binding</keyword>
<keyword evidence="2" id="KW-0863">Zinc-finger</keyword>
<dbReference type="InterPro" id="IPR051051">
    <property type="entry name" value="E3_ubiq-ligase_TRIM/RNF"/>
</dbReference>
<evidence type="ECO:0000313" key="6">
    <source>
        <dbReference type="EMBL" id="KAF5897551.1"/>
    </source>
</evidence>
<evidence type="ECO:0000256" key="3">
    <source>
        <dbReference type="ARBA" id="ARBA00022833"/>
    </source>
</evidence>
<protein>
    <submittedName>
        <fullName evidence="6">Tripartite motif-containing protein 16-like isoform X2</fullName>
    </submittedName>
</protein>
<name>A0A8J4TGW5_CLAMG</name>
<organism evidence="6 7">
    <name type="scientific">Clarias magur</name>
    <name type="common">Asian catfish</name>
    <name type="synonym">Macropteronotus magur</name>
    <dbReference type="NCBI Taxonomy" id="1594786"/>
    <lineage>
        <taxon>Eukaryota</taxon>
        <taxon>Metazoa</taxon>
        <taxon>Chordata</taxon>
        <taxon>Craniata</taxon>
        <taxon>Vertebrata</taxon>
        <taxon>Euteleostomi</taxon>
        <taxon>Actinopterygii</taxon>
        <taxon>Neopterygii</taxon>
        <taxon>Teleostei</taxon>
        <taxon>Ostariophysi</taxon>
        <taxon>Siluriformes</taxon>
        <taxon>Clariidae</taxon>
        <taxon>Clarias</taxon>
    </lineage>
</organism>
<dbReference type="OrthoDB" id="9903688at2759"/>
<feature type="non-terminal residue" evidence="6">
    <location>
        <position position="1"/>
    </location>
</feature>
<keyword evidence="3" id="KW-0862">Zinc</keyword>
<dbReference type="GO" id="GO:0008270">
    <property type="term" value="F:zinc ion binding"/>
    <property type="evidence" value="ECO:0007669"/>
    <property type="project" value="UniProtKB-KW"/>
</dbReference>
<dbReference type="PANTHER" id="PTHR25465:SF5">
    <property type="entry name" value="E3 UBIQUITIN_ISG15 LIGASE TRIM25-RELATED"/>
    <property type="match status" value="1"/>
</dbReference>
<feature type="coiled-coil region" evidence="4">
    <location>
        <begin position="65"/>
        <end position="99"/>
    </location>
</feature>
<evidence type="ECO:0000256" key="1">
    <source>
        <dbReference type="ARBA" id="ARBA00022723"/>
    </source>
</evidence>
<dbReference type="AlphaFoldDB" id="A0A8J4TGW5"/>
<evidence type="ECO:0000256" key="4">
    <source>
        <dbReference type="SAM" id="Coils"/>
    </source>
</evidence>
<gene>
    <name evidence="6" type="ORF">DAT39_012712</name>
</gene>
<evidence type="ECO:0000256" key="2">
    <source>
        <dbReference type="ARBA" id="ARBA00022771"/>
    </source>
</evidence>
<evidence type="ECO:0000313" key="7">
    <source>
        <dbReference type="Proteomes" id="UP000727407"/>
    </source>
</evidence>
<comment type="caution">
    <text evidence="6">The sequence shown here is derived from an EMBL/GenBank/DDBJ whole genome shotgun (WGS) entry which is preliminary data.</text>
</comment>
<feature type="non-terminal residue" evidence="6">
    <location>
        <position position="183"/>
    </location>
</feature>
<keyword evidence="7" id="KW-1185">Reference proteome</keyword>
<keyword evidence="4" id="KW-0175">Coiled coil</keyword>
<feature type="domain" description="TRIM8/14/16/25/29/45/65 coiled-coil region" evidence="5">
    <location>
        <begin position="14"/>
        <end position="155"/>
    </location>
</feature>
<dbReference type="Pfam" id="PF25600">
    <property type="entry name" value="TRIM_CC"/>
    <property type="match status" value="1"/>
</dbReference>
<sequence>SKLKAQHIKSQQRIQEKQKKVDELKKAVITIKSRAQTVVEDSERIFTEMISSMEKKRSEVTEMIRAQEKTELSRVNQLLEQLKQEITDLKKRVTEQEQLLHTQDHVHFIQRFQSICVSFGQEDSPSITVHQHLSFEEVRTSLSDLKKQFKDFCEEEFNKIPAHSAVVNIISLSEPKSREDFLK</sequence>
<dbReference type="EMBL" id="QNUK01000231">
    <property type="protein sequence ID" value="KAF5897551.1"/>
    <property type="molecule type" value="Genomic_DNA"/>
</dbReference>
<accession>A0A8J4TGW5</accession>
<dbReference type="Proteomes" id="UP000727407">
    <property type="component" value="Unassembled WGS sequence"/>
</dbReference>
<proteinExistence type="predicted"/>
<evidence type="ECO:0000259" key="5">
    <source>
        <dbReference type="Pfam" id="PF25600"/>
    </source>
</evidence>
<feature type="coiled-coil region" evidence="4">
    <location>
        <begin position="7"/>
        <end position="34"/>
    </location>
</feature>